<feature type="transmembrane region" description="Helical" evidence="9">
    <location>
        <begin position="107"/>
        <end position="131"/>
    </location>
</feature>
<comment type="subcellular location">
    <subcellularLocation>
        <location evidence="1">Cell membrane</location>
        <topology evidence="1">Multi-pass membrane protein</topology>
    </subcellularLocation>
</comment>
<evidence type="ECO:0000256" key="4">
    <source>
        <dbReference type="ARBA" id="ARBA00022475"/>
    </source>
</evidence>
<dbReference type="PANTHER" id="PTHR43528:SF1">
    <property type="entry name" value="ALPHA-KETOGLUTARATE PERMEASE"/>
    <property type="match status" value="1"/>
</dbReference>
<dbReference type="Pfam" id="PF00083">
    <property type="entry name" value="Sugar_tr"/>
    <property type="match status" value="1"/>
</dbReference>
<dbReference type="SUPFAM" id="SSF103473">
    <property type="entry name" value="MFS general substrate transporter"/>
    <property type="match status" value="1"/>
</dbReference>
<dbReference type="InterPro" id="IPR020846">
    <property type="entry name" value="MFS_dom"/>
</dbReference>
<dbReference type="Gene3D" id="1.20.1250.20">
    <property type="entry name" value="MFS general substrate transporter like domains"/>
    <property type="match status" value="2"/>
</dbReference>
<evidence type="ECO:0000256" key="9">
    <source>
        <dbReference type="SAM" id="Phobius"/>
    </source>
</evidence>
<evidence type="ECO:0000256" key="2">
    <source>
        <dbReference type="ARBA" id="ARBA00008240"/>
    </source>
</evidence>
<reference evidence="11 12" key="1">
    <citation type="journal article" date="2024" name="Chem. Sci.">
        <title>Discovery of megapolipeptins by genome mining of a Burkholderiales bacteria collection.</title>
        <authorList>
            <person name="Paulo B.S."/>
            <person name="Recchia M.J.J."/>
            <person name="Lee S."/>
            <person name="Fergusson C.H."/>
            <person name="Romanowski S.B."/>
            <person name="Hernandez A."/>
            <person name="Krull N."/>
            <person name="Liu D.Y."/>
            <person name="Cavanagh H."/>
            <person name="Bos A."/>
            <person name="Gray C.A."/>
            <person name="Murphy B.T."/>
            <person name="Linington R.G."/>
            <person name="Eustaquio A.S."/>
        </authorList>
    </citation>
    <scope>NUCLEOTIDE SEQUENCE [LARGE SCALE GENOMIC DNA]</scope>
    <source>
        <strain evidence="11 12">RL17-350-BIC-A</strain>
    </source>
</reference>
<keyword evidence="3" id="KW-0813">Transport</keyword>
<gene>
    <name evidence="11" type="ORF">PQR57_21745</name>
</gene>
<comment type="caution">
    <text evidence="11">The sequence shown here is derived from an EMBL/GenBank/DDBJ whole genome shotgun (WGS) entry which is preliminary data.</text>
</comment>
<feature type="domain" description="Major facilitator superfamily (MFS) profile" evidence="10">
    <location>
        <begin position="35"/>
        <end position="442"/>
    </location>
</feature>
<dbReference type="RefSeq" id="WP_408178666.1">
    <property type="nucleotide sequence ID" value="NZ_JAQQEZ010000015.1"/>
</dbReference>
<evidence type="ECO:0000256" key="3">
    <source>
        <dbReference type="ARBA" id="ARBA00022448"/>
    </source>
</evidence>
<evidence type="ECO:0000256" key="6">
    <source>
        <dbReference type="ARBA" id="ARBA00022847"/>
    </source>
</evidence>
<evidence type="ECO:0000313" key="11">
    <source>
        <dbReference type="EMBL" id="MFM0003649.1"/>
    </source>
</evidence>
<evidence type="ECO:0000259" key="10">
    <source>
        <dbReference type="PROSITE" id="PS50850"/>
    </source>
</evidence>
<name>A0ABW9AUZ9_9BURK</name>
<dbReference type="InterPro" id="IPR011701">
    <property type="entry name" value="MFS"/>
</dbReference>
<dbReference type="Proteomes" id="UP001629230">
    <property type="component" value="Unassembled WGS sequence"/>
</dbReference>
<feature type="transmembrane region" description="Helical" evidence="9">
    <location>
        <begin position="265"/>
        <end position="284"/>
    </location>
</feature>
<keyword evidence="6" id="KW-0769">Symport</keyword>
<dbReference type="InterPro" id="IPR005828">
    <property type="entry name" value="MFS_sugar_transport-like"/>
</dbReference>
<feature type="transmembrane region" description="Helical" evidence="9">
    <location>
        <begin position="296"/>
        <end position="315"/>
    </location>
</feature>
<dbReference type="PROSITE" id="PS00217">
    <property type="entry name" value="SUGAR_TRANSPORT_2"/>
    <property type="match status" value="1"/>
</dbReference>
<comment type="similarity">
    <text evidence="2">Belongs to the major facilitator superfamily. Metabolite:H+ Symporter (MHS) family (TC 2.A.1.6) family.</text>
</comment>
<evidence type="ECO:0000313" key="12">
    <source>
        <dbReference type="Proteomes" id="UP001629230"/>
    </source>
</evidence>
<evidence type="ECO:0000256" key="1">
    <source>
        <dbReference type="ARBA" id="ARBA00004651"/>
    </source>
</evidence>
<feature type="transmembrane region" description="Helical" evidence="9">
    <location>
        <begin position="172"/>
        <end position="195"/>
    </location>
</feature>
<dbReference type="EMBL" id="JAQQEZ010000015">
    <property type="protein sequence ID" value="MFM0003649.1"/>
    <property type="molecule type" value="Genomic_DNA"/>
</dbReference>
<dbReference type="InterPro" id="IPR051084">
    <property type="entry name" value="H+-coupled_symporters"/>
</dbReference>
<keyword evidence="4" id="KW-1003">Cell membrane</keyword>
<evidence type="ECO:0000256" key="8">
    <source>
        <dbReference type="ARBA" id="ARBA00023136"/>
    </source>
</evidence>
<feature type="transmembrane region" description="Helical" evidence="9">
    <location>
        <begin position="327"/>
        <end position="346"/>
    </location>
</feature>
<accession>A0ABW9AUZ9</accession>
<proteinExistence type="inferred from homology"/>
<organism evidence="11 12">
    <name type="scientific">Paraburkholderia dipogonis</name>
    <dbReference type="NCBI Taxonomy" id="1211383"/>
    <lineage>
        <taxon>Bacteria</taxon>
        <taxon>Pseudomonadati</taxon>
        <taxon>Pseudomonadota</taxon>
        <taxon>Betaproteobacteria</taxon>
        <taxon>Burkholderiales</taxon>
        <taxon>Burkholderiaceae</taxon>
        <taxon>Paraburkholderia</taxon>
    </lineage>
</organism>
<feature type="transmembrane region" description="Helical" evidence="9">
    <location>
        <begin position="35"/>
        <end position="61"/>
    </location>
</feature>
<feature type="transmembrane region" description="Helical" evidence="9">
    <location>
        <begin position="207"/>
        <end position="226"/>
    </location>
</feature>
<sequence>METQASLGTQSLPALDIDRTSELDAPFSARISPRIVVAGAVGSIVEYFDFGVYGYVAVILATQFFSSGNPTSAILNTLAAFAIAFVLRPVGGLVFSHFGDRFGRKNALAATVLLMSVASGLIGFLPTYAAIGVGASALLVLARCMQGIAAGGELGGAIAFVAEHSPAHRRGLLCSTTQTGALAGILLASIVVATLNQTLSKADMTTWGWRVPFLVAIPIGVIGLWIRSRLTEAKSFQVLSESDRTESAPVIELLRSYSGPLAKSIGLSILLFSLYYIAYVYVNIHLQRVVGVSSKLAFWSTTLTLAVSVVCMPLFGALSDRVGRRPVFVVSSLAALVLAVPCFNLMNAGGLTAVGMQIVLGLIESALMGVAFSTMAELFPTRVRYTGVALGFNIGGVVAGGTAPLICTWLVSVTGSSIAPAYFLIGTAVVTLFSAFTLKETAGSALKP</sequence>
<evidence type="ECO:0000256" key="5">
    <source>
        <dbReference type="ARBA" id="ARBA00022692"/>
    </source>
</evidence>
<feature type="transmembrane region" description="Helical" evidence="9">
    <location>
        <begin position="73"/>
        <end position="95"/>
    </location>
</feature>
<protein>
    <submittedName>
        <fullName evidence="11">MFS transporter</fullName>
    </submittedName>
</protein>
<dbReference type="PANTHER" id="PTHR43528">
    <property type="entry name" value="ALPHA-KETOGLUTARATE PERMEASE"/>
    <property type="match status" value="1"/>
</dbReference>
<evidence type="ECO:0000256" key="7">
    <source>
        <dbReference type="ARBA" id="ARBA00022989"/>
    </source>
</evidence>
<dbReference type="Pfam" id="PF07690">
    <property type="entry name" value="MFS_1"/>
    <property type="match status" value="1"/>
</dbReference>
<dbReference type="PROSITE" id="PS50850">
    <property type="entry name" value="MFS"/>
    <property type="match status" value="1"/>
</dbReference>
<feature type="transmembrane region" description="Helical" evidence="9">
    <location>
        <begin position="388"/>
        <end position="411"/>
    </location>
</feature>
<keyword evidence="8 9" id="KW-0472">Membrane</keyword>
<feature type="transmembrane region" description="Helical" evidence="9">
    <location>
        <begin position="137"/>
        <end position="160"/>
    </location>
</feature>
<dbReference type="InterPro" id="IPR036259">
    <property type="entry name" value="MFS_trans_sf"/>
</dbReference>
<keyword evidence="5 9" id="KW-0812">Transmembrane</keyword>
<keyword evidence="12" id="KW-1185">Reference proteome</keyword>
<feature type="transmembrane region" description="Helical" evidence="9">
    <location>
        <begin position="358"/>
        <end position="376"/>
    </location>
</feature>
<keyword evidence="7 9" id="KW-1133">Transmembrane helix</keyword>
<dbReference type="InterPro" id="IPR005829">
    <property type="entry name" value="Sugar_transporter_CS"/>
</dbReference>
<feature type="transmembrane region" description="Helical" evidence="9">
    <location>
        <begin position="417"/>
        <end position="438"/>
    </location>
</feature>